<feature type="region of interest" description="Disordered" evidence="1">
    <location>
        <begin position="1"/>
        <end position="107"/>
    </location>
</feature>
<dbReference type="RefSeq" id="XP_062628590.1">
    <property type="nucleotide sequence ID" value="XM_062772606.1"/>
</dbReference>
<dbReference type="GeneID" id="87809269"/>
<gene>
    <name evidence="2" type="ORF">LOC62_04G006042</name>
</gene>
<feature type="compositionally biased region" description="Polar residues" evidence="1">
    <location>
        <begin position="96"/>
        <end position="107"/>
    </location>
</feature>
<proteinExistence type="predicted"/>
<protein>
    <submittedName>
        <fullName evidence="2">Uncharacterized protein</fullName>
    </submittedName>
</protein>
<dbReference type="Proteomes" id="UP000827549">
    <property type="component" value="Chromosome 4"/>
</dbReference>
<name>A0AAF1BRS3_9TREE</name>
<organism evidence="2 3">
    <name type="scientific">Vanrija pseudolonga</name>
    <dbReference type="NCBI Taxonomy" id="143232"/>
    <lineage>
        <taxon>Eukaryota</taxon>
        <taxon>Fungi</taxon>
        <taxon>Dikarya</taxon>
        <taxon>Basidiomycota</taxon>
        <taxon>Agaricomycotina</taxon>
        <taxon>Tremellomycetes</taxon>
        <taxon>Trichosporonales</taxon>
        <taxon>Trichosporonaceae</taxon>
        <taxon>Vanrija</taxon>
    </lineage>
</organism>
<feature type="compositionally biased region" description="Basic and acidic residues" evidence="1">
    <location>
        <begin position="77"/>
        <end position="95"/>
    </location>
</feature>
<dbReference type="AlphaFoldDB" id="A0AAF1BRS3"/>
<sequence>MLLQAPPQRRSLGVKRCRTCQERSARRLSSGDASRATSASRLSRRVSRDSSRTPPPSLRTSVSSSDTDTDTDTDDTAVSRDDSRLTLGRRSEEQQQHIPGSEDQSTSAWRKVATVLVHDLPAFVCALVVVMTCGGVNPSALTL</sequence>
<evidence type="ECO:0000313" key="2">
    <source>
        <dbReference type="EMBL" id="WOO82558.1"/>
    </source>
</evidence>
<accession>A0AAF1BRS3</accession>
<evidence type="ECO:0000313" key="3">
    <source>
        <dbReference type="Proteomes" id="UP000827549"/>
    </source>
</evidence>
<evidence type="ECO:0000256" key="1">
    <source>
        <dbReference type="SAM" id="MobiDB-lite"/>
    </source>
</evidence>
<reference evidence="2" key="1">
    <citation type="submission" date="2023-10" db="EMBL/GenBank/DDBJ databases">
        <authorList>
            <person name="Noh H."/>
        </authorList>
    </citation>
    <scope>NUCLEOTIDE SEQUENCE</scope>
    <source>
        <strain evidence="2">DUCC4014</strain>
    </source>
</reference>
<keyword evidence="3" id="KW-1185">Reference proteome</keyword>
<dbReference type="EMBL" id="CP086717">
    <property type="protein sequence ID" value="WOO82558.1"/>
    <property type="molecule type" value="Genomic_DNA"/>
</dbReference>